<evidence type="ECO:0000313" key="3">
    <source>
        <dbReference type="Proteomes" id="UP000775129"/>
    </source>
</evidence>
<dbReference type="AlphaFoldDB" id="A0A921GQ28"/>
<dbReference type="GO" id="GO:0004519">
    <property type="term" value="F:endonuclease activity"/>
    <property type="evidence" value="ECO:0007669"/>
    <property type="project" value="UniProtKB-KW"/>
</dbReference>
<dbReference type="CDD" id="cd00085">
    <property type="entry name" value="HNHc"/>
    <property type="match status" value="1"/>
</dbReference>
<comment type="caution">
    <text evidence="2">The sequence shown here is derived from an EMBL/GenBank/DDBJ whole genome shotgun (WGS) entry which is preliminary data.</text>
</comment>
<reference evidence="2" key="2">
    <citation type="submission" date="2021-09" db="EMBL/GenBank/DDBJ databases">
        <authorList>
            <person name="Gilroy R."/>
        </authorList>
    </citation>
    <scope>NUCLEOTIDE SEQUENCE</scope>
    <source>
        <strain evidence="2">1647</strain>
    </source>
</reference>
<keyword evidence="2" id="KW-0540">Nuclease</keyword>
<reference evidence="2" key="1">
    <citation type="journal article" date="2021" name="PeerJ">
        <title>Extensive microbial diversity within the chicken gut microbiome revealed by metagenomics and culture.</title>
        <authorList>
            <person name="Gilroy R."/>
            <person name="Ravi A."/>
            <person name="Getino M."/>
            <person name="Pursley I."/>
            <person name="Horton D.L."/>
            <person name="Alikhan N.F."/>
            <person name="Baker D."/>
            <person name="Gharbi K."/>
            <person name="Hall N."/>
            <person name="Watson M."/>
            <person name="Adriaenssens E.M."/>
            <person name="Foster-Nyarko E."/>
            <person name="Jarju S."/>
            <person name="Secka A."/>
            <person name="Antonio M."/>
            <person name="Oren A."/>
            <person name="Chaudhuri R.R."/>
            <person name="La Ragione R."/>
            <person name="Hildebrand F."/>
            <person name="Pallen M.J."/>
        </authorList>
    </citation>
    <scope>NUCLEOTIDE SEQUENCE</scope>
    <source>
        <strain evidence="2">1647</strain>
    </source>
</reference>
<name>A0A921GQ28_9MICO</name>
<dbReference type="Proteomes" id="UP000775129">
    <property type="component" value="Unassembled WGS sequence"/>
</dbReference>
<feature type="region of interest" description="Disordered" evidence="1">
    <location>
        <begin position="1"/>
        <end position="53"/>
    </location>
</feature>
<proteinExistence type="predicted"/>
<evidence type="ECO:0000256" key="1">
    <source>
        <dbReference type="SAM" id="MobiDB-lite"/>
    </source>
</evidence>
<evidence type="ECO:0000313" key="2">
    <source>
        <dbReference type="EMBL" id="HJF50209.1"/>
    </source>
</evidence>
<accession>A0A921GQ28</accession>
<protein>
    <submittedName>
        <fullName evidence="2">HNH endonuclease</fullName>
    </submittedName>
</protein>
<feature type="non-terminal residue" evidence="2">
    <location>
        <position position="506"/>
    </location>
</feature>
<keyword evidence="2" id="KW-0378">Hydrolase</keyword>
<dbReference type="EMBL" id="DYWO01000314">
    <property type="protein sequence ID" value="HJF50209.1"/>
    <property type="molecule type" value="Genomic_DNA"/>
</dbReference>
<gene>
    <name evidence="2" type="ORF">K8W24_10510</name>
</gene>
<organism evidence="2 3">
    <name type="scientific">Brachybacterium paraconglomeratum</name>
    <dbReference type="NCBI Taxonomy" id="173362"/>
    <lineage>
        <taxon>Bacteria</taxon>
        <taxon>Bacillati</taxon>
        <taxon>Actinomycetota</taxon>
        <taxon>Actinomycetes</taxon>
        <taxon>Micrococcales</taxon>
        <taxon>Dermabacteraceae</taxon>
        <taxon>Brachybacterium</taxon>
    </lineage>
</organism>
<feature type="compositionally biased region" description="Low complexity" evidence="1">
    <location>
        <begin position="19"/>
        <end position="38"/>
    </location>
</feature>
<dbReference type="InterPro" id="IPR003615">
    <property type="entry name" value="HNH_nuc"/>
</dbReference>
<keyword evidence="2" id="KW-0255">Endonuclease</keyword>
<sequence length="506" mass="55181">MGEFDQPGDCAAQLSEHGAAPSAQRAAAASSVGPASISTSAPTSRSGTLLPPVTVPELPAWRARARRPLTTERILEEVGEGTVESGRVMALHRTALTRARLYAHHLRLLETFFREDPEVQGRPEDADMTALKVAAGLRCTYNQAWSQVLDAHRAVEIMPLTFEYLRRGDLTEAMHQMLLRRVRRLTDEQAAQVDAHMATIELPSVSLDTFSRHLRLAIELATAGALPTPPSQSRDVEIVDVDSTTGTASLLVTGPILEIKGLAHRLDVAARDVQRAQRAALSDGTEGPLPFDLDGDLAERGAPLSLRTLRYAILAHTVLDTAPVQETASPYKLLVTVPVMTLLGQDDAPAMLEGTTPIPAELARDLAAGESVWTRILTDAVRGTHLPLLPETYRPSAAMRLQLRLRHPVCAAPGCTRPTATAAEDDHILEYDHERPERGGPTSLANLHRLCWQHHQMKTARLIDPTREPVDDSAPARPLTTHWTLGEDLRTTAEEATDLLTPHTVR</sequence>